<dbReference type="EMBL" id="OZ023703">
    <property type="protein sequence ID" value="CAK9870800.1"/>
    <property type="molecule type" value="Genomic_DNA"/>
</dbReference>
<sequence>MTDAKKLQSWSSPSIWDKPHLGNGRHEQTFVQKPQEVKQDAQEMQTRILEAKFDFNEAKSQSSTHGLHGWSCQTYSWNEQDLELLAKSPSRRRSVALGSGRTQEQVNVLNCSVTDFSDAYVDEKSGKCDASSIPGLELGLEEPHSGQSKGKTRHSEKEEEQLGISILVHQLRSRGSAVPKGFGAKK</sequence>
<dbReference type="Proteomes" id="UP001497522">
    <property type="component" value="Chromosome 2"/>
</dbReference>
<proteinExistence type="predicted"/>
<reference evidence="2 3" key="1">
    <citation type="submission" date="2024-03" db="EMBL/GenBank/DDBJ databases">
        <authorList>
            <consortium name="ELIXIR-Norway"/>
            <consortium name="Elixir Norway"/>
        </authorList>
    </citation>
    <scope>NUCLEOTIDE SEQUENCE [LARGE SCALE GENOMIC DNA]</scope>
</reference>
<evidence type="ECO:0000256" key="1">
    <source>
        <dbReference type="SAM" id="MobiDB-lite"/>
    </source>
</evidence>
<protein>
    <submittedName>
        <fullName evidence="2">Uncharacterized protein</fullName>
    </submittedName>
</protein>
<evidence type="ECO:0000313" key="3">
    <source>
        <dbReference type="Proteomes" id="UP001497522"/>
    </source>
</evidence>
<gene>
    <name evidence="2" type="ORF">CSSPJE1EN2_LOCUS13468</name>
</gene>
<feature type="region of interest" description="Disordered" evidence="1">
    <location>
        <begin position="1"/>
        <end position="42"/>
    </location>
</feature>
<accession>A0ABP1B6M5</accession>
<keyword evidence="3" id="KW-1185">Reference proteome</keyword>
<organism evidence="2 3">
    <name type="scientific">Sphagnum jensenii</name>
    <dbReference type="NCBI Taxonomy" id="128206"/>
    <lineage>
        <taxon>Eukaryota</taxon>
        <taxon>Viridiplantae</taxon>
        <taxon>Streptophyta</taxon>
        <taxon>Embryophyta</taxon>
        <taxon>Bryophyta</taxon>
        <taxon>Sphagnophytina</taxon>
        <taxon>Sphagnopsida</taxon>
        <taxon>Sphagnales</taxon>
        <taxon>Sphagnaceae</taxon>
        <taxon>Sphagnum</taxon>
    </lineage>
</organism>
<evidence type="ECO:0000313" key="2">
    <source>
        <dbReference type="EMBL" id="CAK9870800.1"/>
    </source>
</evidence>
<feature type="region of interest" description="Disordered" evidence="1">
    <location>
        <begin position="128"/>
        <end position="162"/>
    </location>
</feature>
<feature type="compositionally biased region" description="Basic and acidic residues" evidence="1">
    <location>
        <begin position="17"/>
        <end position="28"/>
    </location>
</feature>
<name>A0ABP1B6M5_9BRYO</name>